<dbReference type="InterPro" id="IPR000719">
    <property type="entry name" value="Prot_kinase_dom"/>
</dbReference>
<dbReference type="Gene3D" id="3.30.200.20">
    <property type="entry name" value="Phosphorylase Kinase, domain 1"/>
    <property type="match status" value="1"/>
</dbReference>
<dbReference type="SMART" id="SM00220">
    <property type="entry name" value="S_TKc"/>
    <property type="match status" value="1"/>
</dbReference>
<feature type="domain" description="Protein kinase" evidence="3">
    <location>
        <begin position="12"/>
        <end position="277"/>
    </location>
</feature>
<reference evidence="5" key="1">
    <citation type="submission" date="2023-07" db="EMBL/GenBank/DDBJ databases">
        <title>30 novel species of actinomycetes from the DSMZ collection.</title>
        <authorList>
            <person name="Nouioui I."/>
        </authorList>
    </citation>
    <scope>NUCLEOTIDE SEQUENCE [LARGE SCALE GENOMIC DNA]</scope>
    <source>
        <strain evidence="5">DSM 45834</strain>
    </source>
</reference>
<dbReference type="InterPro" id="IPR019734">
    <property type="entry name" value="TPR_rpt"/>
</dbReference>
<name>A0ABU2N7U8_9PSEU</name>
<dbReference type="PROSITE" id="PS50294">
    <property type="entry name" value="WD_REPEATS_REGION"/>
    <property type="match status" value="1"/>
</dbReference>
<dbReference type="EMBL" id="JAVREJ010000006">
    <property type="protein sequence ID" value="MDT0350025.1"/>
    <property type="molecule type" value="Genomic_DNA"/>
</dbReference>
<dbReference type="PANTHER" id="PTHR48011:SF39">
    <property type="entry name" value="PROTEIN KINASE DOMAIN-CONTAINING PROTEIN"/>
    <property type="match status" value="1"/>
</dbReference>
<dbReference type="InterPro" id="IPR015943">
    <property type="entry name" value="WD40/YVTN_repeat-like_dom_sf"/>
</dbReference>
<dbReference type="Pfam" id="PF00069">
    <property type="entry name" value="Pkinase"/>
    <property type="match status" value="1"/>
</dbReference>
<protein>
    <submittedName>
        <fullName evidence="4">Protein kinase</fullName>
    </submittedName>
</protein>
<dbReference type="PANTHER" id="PTHR48011">
    <property type="entry name" value="CCR4-NOT TRANSCRIPTIONAL COMPLEX SUBUNIT CAF120-RELATED"/>
    <property type="match status" value="1"/>
</dbReference>
<evidence type="ECO:0000313" key="5">
    <source>
        <dbReference type="Proteomes" id="UP001183202"/>
    </source>
</evidence>
<evidence type="ECO:0000256" key="2">
    <source>
        <dbReference type="PROSITE-ProRule" id="PRU00339"/>
    </source>
</evidence>
<dbReference type="Pfam" id="PF00400">
    <property type="entry name" value="WD40"/>
    <property type="match status" value="2"/>
</dbReference>
<dbReference type="PROSITE" id="PS50011">
    <property type="entry name" value="PROTEIN_KINASE_DOM"/>
    <property type="match status" value="1"/>
</dbReference>
<dbReference type="GO" id="GO:0016301">
    <property type="term" value="F:kinase activity"/>
    <property type="evidence" value="ECO:0007669"/>
    <property type="project" value="UniProtKB-KW"/>
</dbReference>
<dbReference type="InterPro" id="IPR011047">
    <property type="entry name" value="Quinoprotein_ADH-like_sf"/>
</dbReference>
<accession>A0ABU2N7U8</accession>
<dbReference type="InterPro" id="IPR052751">
    <property type="entry name" value="Plant_MAPKKK"/>
</dbReference>
<dbReference type="Proteomes" id="UP001183202">
    <property type="component" value="Unassembled WGS sequence"/>
</dbReference>
<evidence type="ECO:0000313" key="4">
    <source>
        <dbReference type="EMBL" id="MDT0350025.1"/>
    </source>
</evidence>
<keyword evidence="4" id="KW-0808">Transferase</keyword>
<dbReference type="InterPro" id="IPR011990">
    <property type="entry name" value="TPR-like_helical_dom_sf"/>
</dbReference>
<dbReference type="Gene3D" id="1.10.510.10">
    <property type="entry name" value="Transferase(Phosphotransferase) domain 1"/>
    <property type="match status" value="1"/>
</dbReference>
<dbReference type="InterPro" id="IPR011009">
    <property type="entry name" value="Kinase-like_dom_sf"/>
</dbReference>
<dbReference type="SUPFAM" id="SSF56112">
    <property type="entry name" value="Protein kinase-like (PK-like)"/>
    <property type="match status" value="1"/>
</dbReference>
<gene>
    <name evidence="4" type="ORF">RM445_10870</name>
</gene>
<comment type="caution">
    <text evidence="4">The sequence shown here is derived from an EMBL/GenBank/DDBJ whole genome shotgun (WGS) entry which is preliminary data.</text>
</comment>
<organism evidence="4 5">
    <name type="scientific">Pseudonocardia charpentierae</name>
    <dbReference type="NCBI Taxonomy" id="3075545"/>
    <lineage>
        <taxon>Bacteria</taxon>
        <taxon>Bacillati</taxon>
        <taxon>Actinomycetota</taxon>
        <taxon>Actinomycetes</taxon>
        <taxon>Pseudonocardiales</taxon>
        <taxon>Pseudonocardiaceae</taxon>
        <taxon>Pseudonocardia</taxon>
    </lineage>
</organism>
<dbReference type="RefSeq" id="WP_311556057.1">
    <property type="nucleotide sequence ID" value="NZ_JAVREJ010000006.1"/>
</dbReference>
<dbReference type="InterPro" id="IPR001680">
    <property type="entry name" value="WD40_rpt"/>
</dbReference>
<evidence type="ECO:0000256" key="1">
    <source>
        <dbReference type="PROSITE-ProRule" id="PRU00221"/>
    </source>
</evidence>
<dbReference type="Gene3D" id="1.25.40.10">
    <property type="entry name" value="Tetratricopeptide repeat domain"/>
    <property type="match status" value="1"/>
</dbReference>
<dbReference type="SUPFAM" id="SSF82171">
    <property type="entry name" value="DPP6 N-terminal domain-like"/>
    <property type="match status" value="1"/>
</dbReference>
<dbReference type="Gene3D" id="2.130.10.10">
    <property type="entry name" value="YVTN repeat-like/Quinoprotein amine dehydrogenase"/>
    <property type="match status" value="3"/>
</dbReference>
<evidence type="ECO:0000259" key="3">
    <source>
        <dbReference type="PROSITE" id="PS50011"/>
    </source>
</evidence>
<keyword evidence="2" id="KW-0802">TPR repeat</keyword>
<dbReference type="PROSITE" id="PS50082">
    <property type="entry name" value="WD_REPEATS_2"/>
    <property type="match status" value="1"/>
</dbReference>
<sequence>MWSPGDVVLGVYEVRDVVSTGGMGLVYRVWHRQWEMELAVKTPREELVASPADAERFEAEAEAWVGLGAHPHVVTCAYVRRVDGTPRVFAEWVDGGSLAEAVRDRALYRGDHRSAVRRILDLAIQCAWGLEHAHGRGVVHQDVKPANVMLDRGGAAKVTDFGLANGRVPGGGREPLVTVNGMTVEYCSPEQARGERLGPATDVWSWAVSVFEMFAGRPPVMFGPAAAAEFAEFLGTGADDPAVPPMPPGLVDLLRRCLAEDPGDRPTTFGAIADDLADVYRGTVFEPYPRHRPDEAPLLADALSNRALSLMDLGHADRADQFWEEALRVDPYHPHATYNRGLRKWRRGLQTDRELIAELDAVRLGQASDRTADVLLALVHIERGDKESALRLLRHLPDSPEAAAARELPDRRVMRIPGPTLSSGAHPIALSADGRVATVTLRHREVEVWSLEAERVVQRLVGHEGHLWSVSLSADGRVVASADGRGQVRVWDTITGECTREVDLPPEAVQSVAVSPDGTVVATAGADGSVRILGDTVDVVDAGPAGHGPGLGGAIAISADNRRVAVFDGYTWTLRVLDARTGEVLWTVGRLRLHCAISPTARFALSATEGDEMLLLDLTTFEVRPLGGAQLWNRGSGWLAVSDDGRTAVNAADIVLRSWRLDENRCMFSTTVDSHNPMDVALSADGRTVLAVLASRTPRVLHSTGVVHVPEPGPIAPWSYARPQPTDRIAGDALVAEENLDLAGDLLETGRLADARRQLDIVRRMPAYRRHPRLRALWRRVGTFSERSTFAGVWPTRRFDDVMSSAVTRDLRFAFVDLYRGVRVLDLRSGQMVDSPDRHEFRFEFTTACSDDRHLIAEDSERAEVLWDLKTARRAGVIVRDDNGNPTLTVENPAFEFLRRDGISVLRNRMTGQRVHGWSARTDERVVLWGDVAVLVNNDGRIRVLDARTLTAGRQARMPAGELVRMRLTRADGAVETTGQGPVVASSDGRVVVATRANFSNSGLVMVSVAGSPEVVARVDDDNVVSLALTADGDLLLTASRRVIRLWHVPTGKLVTEIECRQDINTIGMSADGCAVLAVVGYRDIQCWELDWDYQTRV</sequence>
<dbReference type="PROSITE" id="PS00108">
    <property type="entry name" value="PROTEIN_KINASE_ST"/>
    <property type="match status" value="1"/>
</dbReference>
<dbReference type="SUPFAM" id="SSF50998">
    <property type="entry name" value="Quinoprotein alcohol dehydrogenase-like"/>
    <property type="match status" value="1"/>
</dbReference>
<proteinExistence type="predicted"/>
<dbReference type="PROSITE" id="PS50005">
    <property type="entry name" value="TPR"/>
    <property type="match status" value="1"/>
</dbReference>
<dbReference type="SUPFAM" id="SSF48452">
    <property type="entry name" value="TPR-like"/>
    <property type="match status" value="1"/>
</dbReference>
<dbReference type="SMART" id="SM00320">
    <property type="entry name" value="WD40"/>
    <property type="match status" value="4"/>
</dbReference>
<dbReference type="CDD" id="cd14014">
    <property type="entry name" value="STKc_PknB_like"/>
    <property type="match status" value="1"/>
</dbReference>
<feature type="repeat" description="TPR" evidence="2">
    <location>
        <begin position="300"/>
        <end position="333"/>
    </location>
</feature>
<keyword evidence="5" id="KW-1185">Reference proteome</keyword>
<keyword evidence="4" id="KW-0418">Kinase</keyword>
<feature type="repeat" description="WD" evidence="1">
    <location>
        <begin position="460"/>
        <end position="501"/>
    </location>
</feature>
<keyword evidence="1" id="KW-0853">WD repeat</keyword>
<dbReference type="InterPro" id="IPR008271">
    <property type="entry name" value="Ser/Thr_kinase_AS"/>
</dbReference>